<dbReference type="RefSeq" id="XP_064661979.1">
    <property type="nucleotide sequence ID" value="XM_064799224.1"/>
</dbReference>
<reference evidence="2 3" key="1">
    <citation type="submission" date="2023-08" db="EMBL/GenBank/DDBJ databases">
        <title>Black Yeasts Isolated from many extreme environments.</title>
        <authorList>
            <person name="Coleine C."/>
            <person name="Stajich J.E."/>
            <person name="Selbmann L."/>
        </authorList>
    </citation>
    <scope>NUCLEOTIDE SEQUENCE [LARGE SCALE GENOMIC DNA]</scope>
    <source>
        <strain evidence="2 3">CCFEE 5935</strain>
    </source>
</reference>
<accession>A0AAV9PHQ9</accession>
<protein>
    <submittedName>
        <fullName evidence="2">Uncharacterized protein</fullName>
    </submittedName>
</protein>
<feature type="region of interest" description="Disordered" evidence="1">
    <location>
        <begin position="59"/>
        <end position="94"/>
    </location>
</feature>
<dbReference type="GeneID" id="89923312"/>
<gene>
    <name evidence="2" type="ORF">LTR77_001965</name>
</gene>
<evidence type="ECO:0000313" key="3">
    <source>
        <dbReference type="Proteomes" id="UP001337655"/>
    </source>
</evidence>
<comment type="caution">
    <text evidence="2">The sequence shown here is derived from an EMBL/GenBank/DDBJ whole genome shotgun (WGS) entry which is preliminary data.</text>
</comment>
<evidence type="ECO:0000313" key="2">
    <source>
        <dbReference type="EMBL" id="KAK5173284.1"/>
    </source>
</evidence>
<name>A0AAV9PHQ9_9PEZI</name>
<evidence type="ECO:0000256" key="1">
    <source>
        <dbReference type="SAM" id="MobiDB-lite"/>
    </source>
</evidence>
<dbReference type="Proteomes" id="UP001337655">
    <property type="component" value="Unassembled WGS sequence"/>
</dbReference>
<dbReference type="EMBL" id="JAVRRT010000003">
    <property type="protein sequence ID" value="KAK5173284.1"/>
    <property type="molecule type" value="Genomic_DNA"/>
</dbReference>
<dbReference type="AlphaFoldDB" id="A0AAV9PHQ9"/>
<organism evidence="2 3">
    <name type="scientific">Saxophila tyrrhenica</name>
    <dbReference type="NCBI Taxonomy" id="1690608"/>
    <lineage>
        <taxon>Eukaryota</taxon>
        <taxon>Fungi</taxon>
        <taxon>Dikarya</taxon>
        <taxon>Ascomycota</taxon>
        <taxon>Pezizomycotina</taxon>
        <taxon>Dothideomycetes</taxon>
        <taxon>Dothideomycetidae</taxon>
        <taxon>Mycosphaerellales</taxon>
        <taxon>Extremaceae</taxon>
        <taxon>Saxophila</taxon>
    </lineage>
</organism>
<keyword evidence="3" id="KW-1185">Reference proteome</keyword>
<sequence>MSDKSESPHLDANEQRLLAAAAEAAITEHLRAEEHLITANEAASQAKIRELKDLVDQLQGTEDPVEQQETQTGDPPMPAPGSGGTPAAYQASEHRETMRAHLTGRFYKERIIRVIRGALDGLTHEEALEKVVELIKYEQQYEEREETPRILVKVDLVFAEPDHRCRKD</sequence>
<proteinExistence type="predicted"/>